<dbReference type="SMART" id="SM00267">
    <property type="entry name" value="GGDEF"/>
    <property type="match status" value="1"/>
</dbReference>
<dbReference type="InterPro" id="IPR050595">
    <property type="entry name" value="Bact_response_regulator"/>
</dbReference>
<dbReference type="SUPFAM" id="SSF55073">
    <property type="entry name" value="Nucleotide cyclase"/>
    <property type="match status" value="1"/>
</dbReference>
<dbReference type="PROSITE" id="PS50887">
    <property type="entry name" value="GGDEF"/>
    <property type="match status" value="1"/>
</dbReference>
<dbReference type="Gene3D" id="3.30.70.270">
    <property type="match status" value="1"/>
</dbReference>
<evidence type="ECO:0000313" key="1">
    <source>
        <dbReference type="EMBL" id="MET1254421.1"/>
    </source>
</evidence>
<keyword evidence="2" id="KW-1185">Reference proteome</keyword>
<proteinExistence type="predicted"/>
<dbReference type="SUPFAM" id="SSF52172">
    <property type="entry name" value="CheY-like"/>
    <property type="match status" value="2"/>
</dbReference>
<dbReference type="PANTHER" id="PTHR44591">
    <property type="entry name" value="STRESS RESPONSE REGULATOR PROTEIN 1"/>
    <property type="match status" value="1"/>
</dbReference>
<dbReference type="PANTHER" id="PTHR44591:SF3">
    <property type="entry name" value="RESPONSE REGULATORY DOMAIN-CONTAINING PROTEIN"/>
    <property type="match status" value="1"/>
</dbReference>
<dbReference type="InterPro" id="IPR001789">
    <property type="entry name" value="Sig_transdc_resp-reg_receiver"/>
</dbReference>
<reference evidence="1 2" key="1">
    <citation type="submission" date="2024-06" db="EMBL/GenBank/DDBJ databases">
        <authorList>
            <person name="Li F."/>
        </authorList>
    </citation>
    <scope>NUCLEOTIDE SEQUENCE [LARGE SCALE GENOMIC DNA]</scope>
    <source>
        <strain evidence="1 2">GXAS 311</strain>
    </source>
</reference>
<dbReference type="CDD" id="cd01949">
    <property type="entry name" value="GGDEF"/>
    <property type="match status" value="1"/>
</dbReference>
<dbReference type="Pfam" id="PF00990">
    <property type="entry name" value="GGDEF"/>
    <property type="match status" value="1"/>
</dbReference>
<gene>
    <name evidence="1" type="ORF">ABVT43_04720</name>
</gene>
<protein>
    <submittedName>
        <fullName evidence="1">Response regulator</fullName>
    </submittedName>
</protein>
<dbReference type="PROSITE" id="PS50110">
    <property type="entry name" value="RESPONSE_REGULATORY"/>
    <property type="match status" value="2"/>
</dbReference>
<name>A0ABV2BR59_9GAMM</name>
<dbReference type="Gene3D" id="3.40.50.2300">
    <property type="match status" value="2"/>
</dbReference>
<dbReference type="InterPro" id="IPR011006">
    <property type="entry name" value="CheY-like_superfamily"/>
</dbReference>
<dbReference type="SMART" id="SM00448">
    <property type="entry name" value="REC"/>
    <property type="match status" value="2"/>
</dbReference>
<comment type="caution">
    <text evidence="1">The sequence shown here is derived from an EMBL/GenBank/DDBJ whole genome shotgun (WGS) entry which is preliminary data.</text>
</comment>
<dbReference type="InterPro" id="IPR043128">
    <property type="entry name" value="Rev_trsase/Diguanyl_cyclase"/>
</dbReference>
<dbReference type="CDD" id="cd17544">
    <property type="entry name" value="REC_2_GGDEF"/>
    <property type="match status" value="1"/>
</dbReference>
<dbReference type="InterPro" id="IPR000160">
    <property type="entry name" value="GGDEF_dom"/>
</dbReference>
<evidence type="ECO:0000313" key="2">
    <source>
        <dbReference type="Proteomes" id="UP001548189"/>
    </source>
</evidence>
<dbReference type="InterPro" id="IPR029787">
    <property type="entry name" value="Nucleotide_cyclase"/>
</dbReference>
<dbReference type="Proteomes" id="UP001548189">
    <property type="component" value="Unassembled WGS sequence"/>
</dbReference>
<dbReference type="CDD" id="cd19921">
    <property type="entry name" value="REC_1_GGDEF"/>
    <property type="match status" value="1"/>
</dbReference>
<accession>A0ABV2BR59</accession>
<dbReference type="Pfam" id="PF00072">
    <property type="entry name" value="Response_reg"/>
    <property type="match status" value="1"/>
</dbReference>
<dbReference type="EMBL" id="JBEVCJ010000004">
    <property type="protein sequence ID" value="MET1254421.1"/>
    <property type="molecule type" value="Genomic_DNA"/>
</dbReference>
<dbReference type="NCBIfam" id="TIGR00254">
    <property type="entry name" value="GGDEF"/>
    <property type="match status" value="1"/>
</dbReference>
<sequence>MAERLLFVEDSTLVLKVMRRLVAEAGDFEADFVESYAQAEQKLTENPQKYFAAVVDLNLPDAPKGEVVDLTLSAKIPTMVLTATFDEKRKEALLKKGIVDYVVKENRYSYGYAMKLINRLQRNHQIKIMVVDDSRVARKQAALLLNKYQFQVVEADGAKSAIKALIAQPDIKLVITDYHMPEVDGFELVKLIRGKYDKQDLTIIGLSGEGDASLSAKFIKNGANDFLRKPFNQEEFYCRIMHNIESLEAIATIRDSANRDYLTGLYNRQYFYQICDSKITQCQQQQTNYALAIIEIDNFKTFNNVYSEYGDAVLIKFAEQLQKKFSGYITARLNSSQLVVFLWGISLDECDKKMNEFREQIKKTFIEIENVKKYLTVSIGLCLSEENGLRQLLEICGGLIARAQNAGNDLVLYD</sequence>
<organism evidence="1 2">
    <name type="scientific">Aliikangiella maris</name>
    <dbReference type="NCBI Taxonomy" id="3162458"/>
    <lineage>
        <taxon>Bacteria</taxon>
        <taxon>Pseudomonadati</taxon>
        <taxon>Pseudomonadota</taxon>
        <taxon>Gammaproteobacteria</taxon>
        <taxon>Oceanospirillales</taxon>
        <taxon>Pleioneaceae</taxon>
        <taxon>Aliikangiella</taxon>
    </lineage>
</organism>